<dbReference type="PANTHER" id="PTHR11496:SF102">
    <property type="entry name" value="ALCOHOL DEHYDROGENASE 4"/>
    <property type="match status" value="1"/>
</dbReference>
<gene>
    <name evidence="6" type="ORF">C6Y45_16855</name>
</gene>
<comment type="caution">
    <text evidence="6">The sequence shown here is derived from an EMBL/GenBank/DDBJ whole genome shotgun (WGS) entry which is preliminary data.</text>
</comment>
<dbReference type="InterPro" id="IPR001670">
    <property type="entry name" value="ADH_Fe/GldA"/>
</dbReference>
<dbReference type="RefSeq" id="WP_107586391.1">
    <property type="nucleotide sequence ID" value="NZ_PZJJ01000058.1"/>
</dbReference>
<dbReference type="InterPro" id="IPR018211">
    <property type="entry name" value="ADH_Fe_CS"/>
</dbReference>
<dbReference type="Proteomes" id="UP000240509">
    <property type="component" value="Unassembled WGS sequence"/>
</dbReference>
<organism evidence="6 7">
    <name type="scientific">Alkalicoccus saliphilus</name>
    <dbReference type="NCBI Taxonomy" id="200989"/>
    <lineage>
        <taxon>Bacteria</taxon>
        <taxon>Bacillati</taxon>
        <taxon>Bacillota</taxon>
        <taxon>Bacilli</taxon>
        <taxon>Bacillales</taxon>
        <taxon>Bacillaceae</taxon>
        <taxon>Alkalicoccus</taxon>
    </lineage>
</organism>
<keyword evidence="3" id="KW-0520">NAD</keyword>
<dbReference type="Gene3D" id="1.20.1090.10">
    <property type="entry name" value="Dehydroquinate synthase-like - alpha domain"/>
    <property type="match status" value="1"/>
</dbReference>
<dbReference type="OrthoDB" id="9815791at2"/>
<dbReference type="PANTHER" id="PTHR11496">
    <property type="entry name" value="ALCOHOL DEHYDROGENASE"/>
    <property type="match status" value="1"/>
</dbReference>
<dbReference type="PROSITE" id="PS00913">
    <property type="entry name" value="ADH_IRON_1"/>
    <property type="match status" value="1"/>
</dbReference>
<name>A0A2T4U1U2_9BACI</name>
<dbReference type="FunFam" id="1.20.1090.10:FF:000001">
    <property type="entry name" value="Aldehyde-alcohol dehydrogenase"/>
    <property type="match status" value="1"/>
</dbReference>
<evidence type="ECO:0000259" key="5">
    <source>
        <dbReference type="Pfam" id="PF25137"/>
    </source>
</evidence>
<evidence type="ECO:0000259" key="4">
    <source>
        <dbReference type="Pfam" id="PF00465"/>
    </source>
</evidence>
<dbReference type="SUPFAM" id="SSF56796">
    <property type="entry name" value="Dehydroquinate synthase-like"/>
    <property type="match status" value="1"/>
</dbReference>
<evidence type="ECO:0000313" key="7">
    <source>
        <dbReference type="Proteomes" id="UP000240509"/>
    </source>
</evidence>
<reference evidence="6 7" key="1">
    <citation type="submission" date="2018-03" db="EMBL/GenBank/DDBJ databases">
        <title>Alkalicoccus saliphilus sp. nov., isolated from a mineral pool.</title>
        <authorList>
            <person name="Zhao B."/>
        </authorList>
    </citation>
    <scope>NUCLEOTIDE SEQUENCE [LARGE SCALE GENOMIC DNA]</scope>
    <source>
        <strain evidence="6 7">6AG</strain>
    </source>
</reference>
<keyword evidence="7" id="KW-1185">Reference proteome</keyword>
<evidence type="ECO:0000256" key="2">
    <source>
        <dbReference type="ARBA" id="ARBA00023002"/>
    </source>
</evidence>
<feature type="domain" description="Alcohol dehydrogenase iron-type/glycerol dehydrogenase GldA" evidence="4">
    <location>
        <begin position="9"/>
        <end position="177"/>
    </location>
</feature>
<dbReference type="AlphaFoldDB" id="A0A2T4U1U2"/>
<accession>A0A2T4U1U2</accession>
<evidence type="ECO:0000256" key="3">
    <source>
        <dbReference type="ARBA" id="ARBA00023027"/>
    </source>
</evidence>
<dbReference type="EMBL" id="PZJJ01000058">
    <property type="protein sequence ID" value="PTL37371.1"/>
    <property type="molecule type" value="Genomic_DNA"/>
</dbReference>
<sequence>MSFSAVHLPRSIFYGKNSFSEVGKEVSRKSTKTLIISDEVMHRLGYVDACCDYLQKAGVDYVTYLGIASEPTDVYVQEALDMIRSENCDSVTALGGGSCIDTAKAAAVLAENEGYIGDYAGGKTTAKNDPLPLTAIPTTGGTGSEATDVTVITNTTDDVKMMIKQPAFMPDTAIVDPLLTVSTPPGITAATGVDALTHAVEAYISKKAHAFTDELALSAIKRIMENLGTAYRDGTNVKARDEMIYGSMQAGMAFSNASVCLVHGMSRPIGALFHVPHGISNAMLLPVLLEYAKPGCTERLAAIGRHVFPGKNHHSDPEVADMFVDEVVSLCEELTIPNLKTWGISEEAFRRVLPKMAADAVASGSPANNPVVPSAEHIVELYEKVYAFDYEELKNQRTEKERLQ</sequence>
<dbReference type="InterPro" id="IPR056798">
    <property type="entry name" value="ADH_Fe_C"/>
</dbReference>
<dbReference type="Pfam" id="PF00465">
    <property type="entry name" value="Fe-ADH"/>
    <property type="match status" value="1"/>
</dbReference>
<dbReference type="InterPro" id="IPR039697">
    <property type="entry name" value="Alcohol_dehydrogenase_Fe"/>
</dbReference>
<evidence type="ECO:0000256" key="1">
    <source>
        <dbReference type="ARBA" id="ARBA00007358"/>
    </source>
</evidence>
<evidence type="ECO:0000313" key="6">
    <source>
        <dbReference type="EMBL" id="PTL37371.1"/>
    </source>
</evidence>
<keyword evidence="2" id="KW-0560">Oxidoreductase</keyword>
<dbReference type="Pfam" id="PF25137">
    <property type="entry name" value="ADH_Fe_C"/>
    <property type="match status" value="1"/>
</dbReference>
<proteinExistence type="inferred from homology"/>
<comment type="similarity">
    <text evidence="1">Belongs to the iron-containing alcohol dehydrogenase family.</text>
</comment>
<dbReference type="GO" id="GO:0004022">
    <property type="term" value="F:alcohol dehydrogenase (NAD+) activity"/>
    <property type="evidence" value="ECO:0007669"/>
    <property type="project" value="TreeGrafter"/>
</dbReference>
<dbReference type="GO" id="GO:0046872">
    <property type="term" value="F:metal ion binding"/>
    <property type="evidence" value="ECO:0007669"/>
    <property type="project" value="InterPro"/>
</dbReference>
<dbReference type="Gene3D" id="3.40.50.1970">
    <property type="match status" value="1"/>
</dbReference>
<feature type="domain" description="Fe-containing alcohol dehydrogenase-like C-terminal" evidence="5">
    <location>
        <begin position="188"/>
        <end position="386"/>
    </location>
</feature>
<protein>
    <submittedName>
        <fullName evidence="6">Alcohol dehydrogenase</fullName>
    </submittedName>
</protein>
<dbReference type="FunFam" id="3.40.50.1970:FF:000003">
    <property type="entry name" value="Alcohol dehydrogenase, iron-containing"/>
    <property type="match status" value="1"/>
</dbReference>
<dbReference type="CDD" id="cd08194">
    <property type="entry name" value="Fe-ADH-like"/>
    <property type="match status" value="1"/>
</dbReference>